<evidence type="ECO:0000313" key="4">
    <source>
        <dbReference type="EMBL" id="GAH96359.1"/>
    </source>
</evidence>
<comment type="similarity">
    <text evidence="1">Belongs to the 4-oxalocrotonate tautomerase family.</text>
</comment>
<dbReference type="InterPro" id="IPR004370">
    <property type="entry name" value="4-OT-like_dom"/>
</dbReference>
<dbReference type="Gene3D" id="3.30.429.10">
    <property type="entry name" value="Macrophage Migration Inhibitory Factor"/>
    <property type="match status" value="1"/>
</dbReference>
<organism evidence="4">
    <name type="scientific">marine sediment metagenome</name>
    <dbReference type="NCBI Taxonomy" id="412755"/>
    <lineage>
        <taxon>unclassified sequences</taxon>
        <taxon>metagenomes</taxon>
        <taxon>ecological metagenomes</taxon>
    </lineage>
</organism>
<proteinExistence type="inferred from homology"/>
<evidence type="ECO:0000256" key="1">
    <source>
        <dbReference type="ARBA" id="ARBA00006723"/>
    </source>
</evidence>
<sequence>MPVVIVEMWEGRTIEQKKQLAEGITSSFEKIGVPQEVVHIIIKDNPKHNWAIGGKLASEK</sequence>
<accession>X1L1P1</accession>
<dbReference type="NCBIfam" id="NF002571">
    <property type="entry name" value="PRK02220.1"/>
    <property type="match status" value="1"/>
</dbReference>
<dbReference type="GO" id="GO:0016853">
    <property type="term" value="F:isomerase activity"/>
    <property type="evidence" value="ECO:0007669"/>
    <property type="project" value="UniProtKB-KW"/>
</dbReference>
<evidence type="ECO:0000259" key="3">
    <source>
        <dbReference type="Pfam" id="PF01361"/>
    </source>
</evidence>
<dbReference type="InterPro" id="IPR018191">
    <property type="entry name" value="4-OT"/>
</dbReference>
<name>X1L1P1_9ZZZZ</name>
<dbReference type="Pfam" id="PF01361">
    <property type="entry name" value="Tautomerase"/>
    <property type="match status" value="1"/>
</dbReference>
<keyword evidence="2" id="KW-0413">Isomerase</keyword>
<reference evidence="4" key="1">
    <citation type="journal article" date="2014" name="Front. Microbiol.">
        <title>High frequency of phylogenetically diverse reductive dehalogenase-homologous genes in deep subseafloor sedimentary metagenomes.</title>
        <authorList>
            <person name="Kawai M."/>
            <person name="Futagami T."/>
            <person name="Toyoda A."/>
            <person name="Takaki Y."/>
            <person name="Nishi S."/>
            <person name="Hori S."/>
            <person name="Arai W."/>
            <person name="Tsubouchi T."/>
            <person name="Morono Y."/>
            <person name="Uchiyama I."/>
            <person name="Ito T."/>
            <person name="Fujiyama A."/>
            <person name="Inagaki F."/>
            <person name="Takami H."/>
        </authorList>
    </citation>
    <scope>NUCLEOTIDE SEQUENCE</scope>
    <source>
        <strain evidence="4">Expedition CK06-06</strain>
    </source>
</reference>
<feature type="domain" description="4-oxalocrotonate tautomerase-like" evidence="3">
    <location>
        <begin position="2"/>
        <end position="57"/>
    </location>
</feature>
<dbReference type="NCBIfam" id="TIGR00013">
    <property type="entry name" value="taut"/>
    <property type="match status" value="1"/>
</dbReference>
<dbReference type="AlphaFoldDB" id="X1L1P1"/>
<dbReference type="PANTHER" id="PTHR35530">
    <property type="entry name" value="TAUTOMERASE-RELATED"/>
    <property type="match status" value="1"/>
</dbReference>
<dbReference type="PANTHER" id="PTHR35530:SF1">
    <property type="entry name" value="2-HYDROXYMUCONATE TAUTOMERASE"/>
    <property type="match status" value="1"/>
</dbReference>
<dbReference type="InterPro" id="IPR014347">
    <property type="entry name" value="Tautomerase/MIF_sf"/>
</dbReference>
<comment type="caution">
    <text evidence="4">The sequence shown here is derived from an EMBL/GenBank/DDBJ whole genome shotgun (WGS) entry which is preliminary data.</text>
</comment>
<gene>
    <name evidence="4" type="ORF">S06H3_07043</name>
    <name evidence="5" type="ORF">S12H4_11375</name>
</gene>
<dbReference type="EMBL" id="BARV01002808">
    <property type="protein sequence ID" value="GAH96359.1"/>
    <property type="molecule type" value="Genomic_DNA"/>
</dbReference>
<protein>
    <recommendedName>
        <fullName evidence="3">4-oxalocrotonate tautomerase-like domain-containing protein</fullName>
    </recommendedName>
</protein>
<dbReference type="EMBL" id="BARW01005094">
    <property type="protein sequence ID" value="GAI70027.1"/>
    <property type="molecule type" value="Genomic_DNA"/>
</dbReference>
<dbReference type="SUPFAM" id="SSF55331">
    <property type="entry name" value="Tautomerase/MIF"/>
    <property type="match status" value="1"/>
</dbReference>
<evidence type="ECO:0000256" key="2">
    <source>
        <dbReference type="ARBA" id="ARBA00023235"/>
    </source>
</evidence>
<evidence type="ECO:0000313" key="5">
    <source>
        <dbReference type="EMBL" id="GAI70027.1"/>
    </source>
</evidence>